<evidence type="ECO:0000313" key="2">
    <source>
        <dbReference type="Proteomes" id="UP000050360"/>
    </source>
</evidence>
<proteinExistence type="predicted"/>
<reference evidence="1 2" key="1">
    <citation type="submission" date="2015-09" db="EMBL/GenBank/DDBJ databases">
        <title>A metagenomics-based metabolic model of nitrate-dependent anaerobic oxidation of methane by Methanoperedens-like archaea.</title>
        <authorList>
            <person name="Arshad A."/>
            <person name="Speth D.R."/>
            <person name="De Graaf R.M."/>
            <person name="Op Den Camp H.J."/>
            <person name="Jetten M.S."/>
            <person name="Welte C.U."/>
        </authorList>
    </citation>
    <scope>NUCLEOTIDE SEQUENCE [LARGE SCALE GENOMIC DNA]</scope>
</reference>
<organism evidence="1 2">
    <name type="scientific">Candidatus Methanoperedens nitratireducens</name>
    <dbReference type="NCBI Taxonomy" id="1392998"/>
    <lineage>
        <taxon>Archaea</taxon>
        <taxon>Methanobacteriati</taxon>
        <taxon>Methanobacteriota</taxon>
        <taxon>Stenosarchaea group</taxon>
        <taxon>Methanomicrobia</taxon>
        <taxon>Methanosarcinales</taxon>
        <taxon>ANME-2 cluster</taxon>
        <taxon>Candidatus Methanoperedentaceae</taxon>
        <taxon>Candidatus Methanoperedens</taxon>
    </lineage>
</organism>
<dbReference type="EMBL" id="LKCM01000057">
    <property type="protein sequence ID" value="KPQ44775.1"/>
    <property type="molecule type" value="Genomic_DNA"/>
</dbReference>
<accession>A0A0P7ZIB7</accession>
<gene>
    <name evidence="1" type="ORF">MPEBLZ_00628</name>
</gene>
<dbReference type="Proteomes" id="UP000050360">
    <property type="component" value="Unassembled WGS sequence"/>
</dbReference>
<comment type="caution">
    <text evidence="1">The sequence shown here is derived from an EMBL/GenBank/DDBJ whole genome shotgun (WGS) entry which is preliminary data.</text>
</comment>
<name>A0A0P7ZIB7_9EURY</name>
<dbReference type="AlphaFoldDB" id="A0A0P7ZIB7"/>
<protein>
    <submittedName>
        <fullName evidence="1">Uncharacterized protein</fullName>
    </submittedName>
</protein>
<sequence length="65" mass="7695">MKIILLIMTVKKILFIYFNRLFLINLEMKIPNIEPDRYINIGNYVIMGNVNENAHSFKSAAFHCY</sequence>
<evidence type="ECO:0000313" key="1">
    <source>
        <dbReference type="EMBL" id="KPQ44775.1"/>
    </source>
</evidence>